<proteinExistence type="predicted"/>
<protein>
    <submittedName>
        <fullName evidence="1">Uncharacterized protein</fullName>
    </submittedName>
</protein>
<dbReference type="EMBL" id="KV000946">
    <property type="protein sequence ID" value="KZV39478.1"/>
    <property type="molecule type" value="Genomic_DNA"/>
</dbReference>
<dbReference type="AlphaFoldDB" id="A0A2Z7C0V2"/>
<organism evidence="1 2">
    <name type="scientific">Dorcoceras hygrometricum</name>
    <dbReference type="NCBI Taxonomy" id="472368"/>
    <lineage>
        <taxon>Eukaryota</taxon>
        <taxon>Viridiplantae</taxon>
        <taxon>Streptophyta</taxon>
        <taxon>Embryophyta</taxon>
        <taxon>Tracheophyta</taxon>
        <taxon>Spermatophyta</taxon>
        <taxon>Magnoliopsida</taxon>
        <taxon>eudicotyledons</taxon>
        <taxon>Gunneridae</taxon>
        <taxon>Pentapetalae</taxon>
        <taxon>asterids</taxon>
        <taxon>lamiids</taxon>
        <taxon>Lamiales</taxon>
        <taxon>Gesneriaceae</taxon>
        <taxon>Didymocarpoideae</taxon>
        <taxon>Trichosporeae</taxon>
        <taxon>Loxocarpinae</taxon>
        <taxon>Dorcoceras</taxon>
    </lineage>
</organism>
<sequence length="508" mass="55872">MAPGTAPGSDQFHRKTGTSRLAVVDLLIRSTTGNRTPSSAYTRRPDEFITDGISSSRWPERFRRKEAASRGPRRAARGATAEKRFLERRWAAGIRQYLCDPQWFMDTASRGLTTIATPKSQFRTDQSDHGEASSNIAHDPLGITDSACKNQSVMVSVQYDPFNTYIPIRSTIIGISRVARDPIAMHTSWRSNSVIACVTSIGYPRTRASGESSTTKHRLLHASGPHPIPPPNDPIRVGKRVKLPEQLWRGAATEAWWPTAAAASEEREAAELGALGFRVVCTFVTLNGSGIQLAVGPQPLRLQNHNFGLAQRIMVKRLATSPHDPLGITDSACKNQLVMVSVQYGPFNSYIPIRSTTIGKSRVAKDPIAMHTSWSSNSDIASVTRSTTIGKSRVAKDPIAMHTSWSSNSDIASVTRVSMTFRVVRTNQYNQDLGLIHSTNGNHLESPNEGSSIDHQVTIHLHAQNITMFPTNETWYFASQMLVSSSGGLILVLTAQSTRNVFRIHSDY</sequence>
<evidence type="ECO:0000313" key="2">
    <source>
        <dbReference type="Proteomes" id="UP000250235"/>
    </source>
</evidence>
<reference evidence="1 2" key="1">
    <citation type="journal article" date="2015" name="Proc. Natl. Acad. Sci. U.S.A.">
        <title>The resurrection genome of Boea hygrometrica: A blueprint for survival of dehydration.</title>
        <authorList>
            <person name="Xiao L."/>
            <person name="Yang G."/>
            <person name="Zhang L."/>
            <person name="Yang X."/>
            <person name="Zhao S."/>
            <person name="Ji Z."/>
            <person name="Zhou Q."/>
            <person name="Hu M."/>
            <person name="Wang Y."/>
            <person name="Chen M."/>
            <person name="Xu Y."/>
            <person name="Jin H."/>
            <person name="Xiao X."/>
            <person name="Hu G."/>
            <person name="Bao F."/>
            <person name="Hu Y."/>
            <person name="Wan P."/>
            <person name="Li L."/>
            <person name="Deng X."/>
            <person name="Kuang T."/>
            <person name="Xiang C."/>
            <person name="Zhu J.K."/>
            <person name="Oliver M.J."/>
            <person name="He Y."/>
        </authorList>
    </citation>
    <scope>NUCLEOTIDE SEQUENCE [LARGE SCALE GENOMIC DNA]</scope>
    <source>
        <strain evidence="2">cv. XS01</strain>
    </source>
</reference>
<name>A0A2Z7C0V2_9LAMI</name>
<dbReference type="Proteomes" id="UP000250235">
    <property type="component" value="Unassembled WGS sequence"/>
</dbReference>
<keyword evidence="2" id="KW-1185">Reference proteome</keyword>
<gene>
    <name evidence="1" type="ORF">F511_32592</name>
</gene>
<accession>A0A2Z7C0V2</accession>
<evidence type="ECO:0000313" key="1">
    <source>
        <dbReference type="EMBL" id="KZV39478.1"/>
    </source>
</evidence>